<gene>
    <name evidence="1" type="ORF">SETIT_2G329600v2</name>
</gene>
<accession>A0A368Q5D1</accession>
<sequence length="60" mass="7235">MAWWRQIPPHLHLAPLIYPHWTAIEDALLHFCTYILQSNVMRSEKIGEERVQFQLYSIEN</sequence>
<organism evidence="1">
    <name type="scientific">Setaria italica</name>
    <name type="common">Foxtail millet</name>
    <name type="synonym">Panicum italicum</name>
    <dbReference type="NCBI Taxonomy" id="4555"/>
    <lineage>
        <taxon>Eukaryota</taxon>
        <taxon>Viridiplantae</taxon>
        <taxon>Streptophyta</taxon>
        <taxon>Embryophyta</taxon>
        <taxon>Tracheophyta</taxon>
        <taxon>Spermatophyta</taxon>
        <taxon>Magnoliopsida</taxon>
        <taxon>Liliopsida</taxon>
        <taxon>Poales</taxon>
        <taxon>Poaceae</taxon>
        <taxon>PACMAD clade</taxon>
        <taxon>Panicoideae</taxon>
        <taxon>Panicodae</taxon>
        <taxon>Paniceae</taxon>
        <taxon>Cenchrinae</taxon>
        <taxon>Setaria</taxon>
    </lineage>
</organism>
<reference evidence="1" key="1">
    <citation type="journal article" date="2012" name="Nat. Biotechnol.">
        <title>Reference genome sequence of the model plant Setaria.</title>
        <authorList>
            <person name="Bennetzen J.L."/>
            <person name="Schmutz J."/>
            <person name="Wang H."/>
            <person name="Percifield R."/>
            <person name="Hawkins J."/>
            <person name="Pontaroli A.C."/>
            <person name="Estep M."/>
            <person name="Feng L."/>
            <person name="Vaughn J.N."/>
            <person name="Grimwood J."/>
            <person name="Jenkins J."/>
            <person name="Barry K."/>
            <person name="Lindquist E."/>
            <person name="Hellsten U."/>
            <person name="Deshpande S."/>
            <person name="Wang X."/>
            <person name="Wu X."/>
            <person name="Mitros T."/>
            <person name="Triplett J."/>
            <person name="Yang X."/>
            <person name="Ye C.Y."/>
            <person name="Mauro-Herrera M."/>
            <person name="Wang L."/>
            <person name="Li P."/>
            <person name="Sharma M."/>
            <person name="Sharma R."/>
            <person name="Ronald P.C."/>
            <person name="Panaud O."/>
            <person name="Kellogg E.A."/>
            <person name="Brutnell T.P."/>
            <person name="Doust A.N."/>
            <person name="Tuskan G.A."/>
            <person name="Rokhsar D."/>
            <person name="Devos K.M."/>
        </authorList>
    </citation>
    <scope>NUCLEOTIDE SEQUENCE [LARGE SCALE GENOMIC DNA]</scope>
    <source>
        <strain evidence="1">Yugu1</strain>
    </source>
</reference>
<dbReference type="EMBL" id="CM003529">
    <property type="protein sequence ID" value="RCV13211.1"/>
    <property type="molecule type" value="Genomic_DNA"/>
</dbReference>
<protein>
    <submittedName>
        <fullName evidence="1">Uncharacterized protein</fullName>
    </submittedName>
</protein>
<proteinExistence type="predicted"/>
<reference evidence="1" key="2">
    <citation type="submission" date="2015-07" db="EMBL/GenBank/DDBJ databases">
        <authorList>
            <person name="Noorani M."/>
        </authorList>
    </citation>
    <scope>NUCLEOTIDE SEQUENCE</scope>
    <source>
        <strain evidence="1">Yugu1</strain>
    </source>
</reference>
<dbReference type="AlphaFoldDB" id="A0A368Q5D1"/>
<name>A0A368Q5D1_SETIT</name>
<evidence type="ECO:0000313" key="1">
    <source>
        <dbReference type="EMBL" id="RCV13211.1"/>
    </source>
</evidence>